<sequence length="145" mass="16403">MTIERTLSIIKPHAVEKKIIGKIFDRLECAELTIIGCKMLQLTLCQAREFYAEHQDKIFFQNLIQCMISGPSLISVLEGENAIQSYRQLMGATNPIHAISGTIRADYADSLTENAIHGSDSSISSTREINFFFSCYELFSKKYQL</sequence>
<dbReference type="GO" id="GO:0046872">
    <property type="term" value="F:metal ion binding"/>
    <property type="evidence" value="ECO:0007669"/>
    <property type="project" value="UniProtKB-KW"/>
</dbReference>
<dbReference type="InterPro" id="IPR034907">
    <property type="entry name" value="NDK-like_dom"/>
</dbReference>
<comment type="catalytic activity">
    <reaction evidence="11">
        <text>a 2'-deoxyribonucleoside 5'-diphosphate + ATP = a 2'-deoxyribonucleoside 5'-triphosphate + ADP</text>
        <dbReference type="Rhea" id="RHEA:44640"/>
        <dbReference type="ChEBI" id="CHEBI:30616"/>
        <dbReference type="ChEBI" id="CHEBI:61560"/>
        <dbReference type="ChEBI" id="CHEBI:73316"/>
        <dbReference type="ChEBI" id="CHEBI:456216"/>
        <dbReference type="EC" id="2.7.4.6"/>
    </reaction>
</comment>
<gene>
    <name evidence="11 15" type="primary">ndk</name>
    <name evidence="15" type="ORF">ERCISPPA3004_497</name>
</gene>
<proteinExistence type="inferred from homology"/>
<keyword evidence="4 11" id="KW-0808">Transferase</keyword>
<evidence type="ECO:0000256" key="5">
    <source>
        <dbReference type="ARBA" id="ARBA00022723"/>
    </source>
</evidence>
<evidence type="ECO:0000256" key="1">
    <source>
        <dbReference type="ARBA" id="ARBA00001946"/>
    </source>
</evidence>
<feature type="active site" description="Pros-phosphohistidine intermediate" evidence="11 12">
    <location>
        <position position="117"/>
    </location>
</feature>
<feature type="binding site" evidence="11 12">
    <location>
        <position position="93"/>
    </location>
    <ligand>
        <name>ATP</name>
        <dbReference type="ChEBI" id="CHEBI:30616"/>
    </ligand>
</feature>
<feature type="binding site" evidence="11 12">
    <location>
        <position position="104"/>
    </location>
    <ligand>
        <name>ATP</name>
        <dbReference type="ChEBI" id="CHEBI:30616"/>
    </ligand>
</feature>
<dbReference type="PANTHER" id="PTHR46161">
    <property type="entry name" value="NUCLEOSIDE DIPHOSPHATE KINASE"/>
    <property type="match status" value="1"/>
</dbReference>
<evidence type="ECO:0000256" key="2">
    <source>
        <dbReference type="ARBA" id="ARBA00008142"/>
    </source>
</evidence>
<dbReference type="GO" id="GO:0005737">
    <property type="term" value="C:cytoplasm"/>
    <property type="evidence" value="ECO:0007669"/>
    <property type="project" value="UniProtKB-SubCell"/>
</dbReference>
<dbReference type="GO" id="GO:0006241">
    <property type="term" value="P:CTP biosynthetic process"/>
    <property type="evidence" value="ECO:0007669"/>
    <property type="project" value="UniProtKB-UniRule"/>
</dbReference>
<evidence type="ECO:0000256" key="7">
    <source>
        <dbReference type="ARBA" id="ARBA00022777"/>
    </source>
</evidence>
<evidence type="ECO:0000256" key="10">
    <source>
        <dbReference type="ARBA" id="ARBA00023080"/>
    </source>
</evidence>
<dbReference type="GO" id="GO:0004550">
    <property type="term" value="F:nucleoside diphosphate kinase activity"/>
    <property type="evidence" value="ECO:0007669"/>
    <property type="project" value="UniProtKB-UniRule"/>
</dbReference>
<dbReference type="SUPFAM" id="SSF54919">
    <property type="entry name" value="Nucleoside diphosphate kinase, NDK"/>
    <property type="match status" value="1"/>
</dbReference>
<reference evidence="15 16" key="1">
    <citation type="submission" date="2019-02" db="EMBL/GenBank/DDBJ databases">
        <authorList>
            <person name="Manzano-Marin A."/>
            <person name="Manzano-Marin A."/>
        </authorList>
    </citation>
    <scope>NUCLEOTIDE SEQUENCE [LARGE SCALE GENOMIC DNA]</scope>
    <source>
        <strain evidence="15 16">ErCisplendens</strain>
    </source>
</reference>
<keyword evidence="8 11" id="KW-0067">ATP-binding</keyword>
<dbReference type="GO" id="GO:0006228">
    <property type="term" value="P:UTP biosynthetic process"/>
    <property type="evidence" value="ECO:0007669"/>
    <property type="project" value="UniProtKB-UniRule"/>
</dbReference>
<dbReference type="Pfam" id="PF00334">
    <property type="entry name" value="NDK"/>
    <property type="match status" value="1"/>
</dbReference>
<keyword evidence="5 11" id="KW-0479">Metal-binding</keyword>
<evidence type="ECO:0000313" key="16">
    <source>
        <dbReference type="Proteomes" id="UP000294392"/>
    </source>
</evidence>
<dbReference type="CDD" id="cd04413">
    <property type="entry name" value="NDPk_I"/>
    <property type="match status" value="1"/>
</dbReference>
<dbReference type="EMBL" id="LR217735">
    <property type="protein sequence ID" value="VFP88293.1"/>
    <property type="molecule type" value="Genomic_DNA"/>
</dbReference>
<dbReference type="Proteomes" id="UP000294392">
    <property type="component" value="Chromosome"/>
</dbReference>
<dbReference type="SMART" id="SM00562">
    <property type="entry name" value="NDK"/>
    <property type="match status" value="1"/>
</dbReference>
<feature type="binding site" evidence="11 12">
    <location>
        <position position="11"/>
    </location>
    <ligand>
        <name>ATP</name>
        <dbReference type="ChEBI" id="CHEBI:30616"/>
    </ligand>
</feature>
<keyword evidence="7 11" id="KW-0418">Kinase</keyword>
<keyword evidence="3 11" id="KW-0597">Phosphoprotein</keyword>
<dbReference type="RefSeq" id="WP_157990522.1">
    <property type="nucleotide sequence ID" value="NZ_LR217735.1"/>
</dbReference>
<evidence type="ECO:0000256" key="3">
    <source>
        <dbReference type="ARBA" id="ARBA00022553"/>
    </source>
</evidence>
<comment type="function">
    <text evidence="11">Major role in the synthesis of nucleoside triphosphates other than ATP. The ATP gamma phosphate is transferred to the NDP beta phosphate via a ping-pong mechanism, using a phosphorylated active-site intermediate.</text>
</comment>
<accession>A0A451DND6</accession>
<feature type="binding site" evidence="11 12">
    <location>
        <position position="87"/>
    </location>
    <ligand>
        <name>ATP</name>
        <dbReference type="ChEBI" id="CHEBI:30616"/>
    </ligand>
</feature>
<name>A0A451DND6_9GAMM</name>
<dbReference type="PROSITE" id="PS51374">
    <property type="entry name" value="NDPK_LIKE"/>
    <property type="match status" value="1"/>
</dbReference>
<evidence type="ECO:0000259" key="14">
    <source>
        <dbReference type="SMART" id="SM00562"/>
    </source>
</evidence>
<comment type="subcellular location">
    <subcellularLocation>
        <location evidence="11">Cytoplasm</location>
    </subcellularLocation>
</comment>
<evidence type="ECO:0000313" key="15">
    <source>
        <dbReference type="EMBL" id="VFP88293.1"/>
    </source>
</evidence>
<evidence type="ECO:0000256" key="13">
    <source>
        <dbReference type="RuleBase" id="RU004011"/>
    </source>
</evidence>
<evidence type="ECO:0000256" key="6">
    <source>
        <dbReference type="ARBA" id="ARBA00022741"/>
    </source>
</evidence>
<keyword evidence="6 11" id="KW-0547">Nucleotide-binding</keyword>
<dbReference type="EC" id="2.7.4.6" evidence="11"/>
<keyword evidence="11" id="KW-0963">Cytoplasm</keyword>
<organism evidence="15 16">
    <name type="scientific">Candidatus Erwinia haradaeae</name>
    <dbReference type="NCBI Taxonomy" id="1922217"/>
    <lineage>
        <taxon>Bacteria</taxon>
        <taxon>Pseudomonadati</taxon>
        <taxon>Pseudomonadota</taxon>
        <taxon>Gammaproteobacteria</taxon>
        <taxon>Enterobacterales</taxon>
        <taxon>Erwiniaceae</taxon>
        <taxon>Erwinia</taxon>
    </lineage>
</organism>
<dbReference type="InterPro" id="IPR036850">
    <property type="entry name" value="NDK-like_dom_sf"/>
</dbReference>
<dbReference type="InterPro" id="IPR001564">
    <property type="entry name" value="Nucleoside_diP_kinase"/>
</dbReference>
<keyword evidence="9 11" id="KW-0460">Magnesium</keyword>
<evidence type="ECO:0000256" key="8">
    <source>
        <dbReference type="ARBA" id="ARBA00022840"/>
    </source>
</evidence>
<dbReference type="PRINTS" id="PR01243">
    <property type="entry name" value="NUCDPKINASE"/>
</dbReference>
<evidence type="ECO:0000256" key="12">
    <source>
        <dbReference type="PROSITE-ProRule" id="PRU00706"/>
    </source>
</evidence>
<dbReference type="PANTHER" id="PTHR46161:SF3">
    <property type="entry name" value="NUCLEOSIDE DIPHOSPHATE KINASE DDB_G0292928-RELATED"/>
    <property type="match status" value="1"/>
</dbReference>
<dbReference type="HAMAP" id="MF_00451">
    <property type="entry name" value="NDP_kinase"/>
    <property type="match status" value="1"/>
</dbReference>
<dbReference type="FunFam" id="3.30.70.141:FF:000017">
    <property type="entry name" value="Nucleoside diphosphate kinase"/>
    <property type="match status" value="1"/>
</dbReference>
<comment type="catalytic activity">
    <reaction evidence="11">
        <text>a ribonucleoside 5'-diphosphate + ATP = a ribonucleoside 5'-triphosphate + ADP</text>
        <dbReference type="Rhea" id="RHEA:18113"/>
        <dbReference type="ChEBI" id="CHEBI:30616"/>
        <dbReference type="ChEBI" id="CHEBI:57930"/>
        <dbReference type="ChEBI" id="CHEBI:61557"/>
        <dbReference type="ChEBI" id="CHEBI:456216"/>
        <dbReference type="EC" id="2.7.4.6"/>
    </reaction>
</comment>
<dbReference type="Gene3D" id="3.30.70.141">
    <property type="entry name" value="Nucleoside diphosphate kinase-like domain"/>
    <property type="match status" value="1"/>
</dbReference>
<keyword evidence="10 11" id="KW-0546">Nucleotide metabolism</keyword>
<comment type="subunit">
    <text evidence="11">Homotetramer.</text>
</comment>
<evidence type="ECO:0000256" key="9">
    <source>
        <dbReference type="ARBA" id="ARBA00022842"/>
    </source>
</evidence>
<comment type="similarity">
    <text evidence="2 11 12 13">Belongs to the NDK family.</text>
</comment>
<dbReference type="AlphaFoldDB" id="A0A451DND6"/>
<protein>
    <recommendedName>
        <fullName evidence="11">Nucleoside diphosphate kinase</fullName>
        <shortName evidence="11">NDK</shortName>
        <shortName evidence="11">NDP kinase</shortName>
        <ecNumber evidence="11">2.7.4.6</ecNumber>
    </recommendedName>
    <alternativeName>
        <fullName evidence="11">Nucleoside-2-P kinase</fullName>
    </alternativeName>
</protein>
<feature type="domain" description="Nucleoside diphosphate kinase-like" evidence="14">
    <location>
        <begin position="3"/>
        <end position="140"/>
    </location>
</feature>
<feature type="binding site" evidence="11 12">
    <location>
        <position position="114"/>
    </location>
    <ligand>
        <name>ATP</name>
        <dbReference type="ChEBI" id="CHEBI:30616"/>
    </ligand>
</feature>
<evidence type="ECO:0000256" key="4">
    <source>
        <dbReference type="ARBA" id="ARBA00022679"/>
    </source>
</evidence>
<dbReference type="GO" id="GO:0005524">
    <property type="term" value="F:ATP binding"/>
    <property type="evidence" value="ECO:0007669"/>
    <property type="project" value="UniProtKB-UniRule"/>
</dbReference>
<dbReference type="NCBIfam" id="NF001908">
    <property type="entry name" value="PRK00668.1"/>
    <property type="match status" value="1"/>
</dbReference>
<comment type="cofactor">
    <cofactor evidence="1 11">
        <name>Mg(2+)</name>
        <dbReference type="ChEBI" id="CHEBI:18420"/>
    </cofactor>
</comment>
<feature type="binding site" evidence="11 12">
    <location>
        <position position="59"/>
    </location>
    <ligand>
        <name>ATP</name>
        <dbReference type="ChEBI" id="CHEBI:30616"/>
    </ligand>
</feature>
<evidence type="ECO:0000256" key="11">
    <source>
        <dbReference type="HAMAP-Rule" id="MF_00451"/>
    </source>
</evidence>
<dbReference type="GO" id="GO:0006183">
    <property type="term" value="P:GTP biosynthetic process"/>
    <property type="evidence" value="ECO:0007669"/>
    <property type="project" value="UniProtKB-UniRule"/>
</dbReference>
<dbReference type="OrthoDB" id="9801161at2"/>